<feature type="chain" id="PRO_5044582558" evidence="2">
    <location>
        <begin position="23"/>
        <end position="85"/>
    </location>
</feature>
<dbReference type="EMBL" id="LS483469">
    <property type="protein sequence ID" value="SQI34887.1"/>
    <property type="molecule type" value="Genomic_DNA"/>
</dbReference>
<dbReference type="STRING" id="82996.ADP72_03835"/>
<dbReference type="EMBL" id="CP065673">
    <property type="protein sequence ID" value="QPS21818.1"/>
    <property type="molecule type" value="Genomic_DNA"/>
</dbReference>
<evidence type="ECO:0000313" key="7">
    <source>
        <dbReference type="Proteomes" id="UP000248196"/>
    </source>
</evidence>
<evidence type="ECO:0000313" key="5">
    <source>
        <dbReference type="EMBL" id="QPS21818.1"/>
    </source>
</evidence>
<dbReference type="EMBL" id="PESE01000002">
    <property type="protein sequence ID" value="PYD39553.1"/>
    <property type="molecule type" value="Genomic_DNA"/>
</dbReference>
<feature type="signal peptide" evidence="2">
    <location>
        <begin position="1"/>
        <end position="22"/>
    </location>
</feature>
<dbReference type="NCBIfam" id="NF047859">
    <property type="entry name" value="StressCuResBhsA"/>
    <property type="match status" value="1"/>
</dbReference>
<evidence type="ECO:0000256" key="1">
    <source>
        <dbReference type="ARBA" id="ARBA00022729"/>
    </source>
</evidence>
<protein>
    <submittedName>
        <fullName evidence="4">DUF1471 domain-containing protein</fullName>
    </submittedName>
    <submittedName>
        <fullName evidence="6">Multiple stress resistance protein BhsA</fullName>
    </submittedName>
</protein>
<name>A0A2X4U4X0_SERPL</name>
<reference evidence="4 7" key="1">
    <citation type="submission" date="2017-11" db="EMBL/GenBank/DDBJ databases">
        <title>Genome sequence of the oocydin A producing rhizobacterium Serratia plymuthica 4Rx5.</title>
        <authorList>
            <person name="Matilla M.A."/>
            <person name="Udaondo Z."/>
            <person name="Salmond G.P.C."/>
        </authorList>
    </citation>
    <scope>NUCLEOTIDE SEQUENCE [LARGE SCALE GENOMIC DNA]</scope>
    <source>
        <strain evidence="4 7">4Rx5</strain>
    </source>
</reference>
<evidence type="ECO:0000256" key="2">
    <source>
        <dbReference type="SAM" id="SignalP"/>
    </source>
</evidence>
<evidence type="ECO:0000313" key="4">
    <source>
        <dbReference type="EMBL" id="PYD39553.1"/>
    </source>
</evidence>
<dbReference type="Pfam" id="PF07338">
    <property type="entry name" value="YdgH_BhsA-like"/>
    <property type="match status" value="1"/>
</dbReference>
<dbReference type="Proteomes" id="UP000248897">
    <property type="component" value="Chromosome 1"/>
</dbReference>
<dbReference type="InterPro" id="IPR036275">
    <property type="entry name" value="YdgH-like_sf"/>
</dbReference>
<gene>
    <name evidence="6" type="primary">bhsA_2</name>
    <name evidence="4" type="ORF">CT690_11115</name>
    <name evidence="5" type="ORF">I6G64_05210</name>
    <name evidence="6" type="ORF">NCTC12961_01757</name>
</gene>
<reference evidence="5 9" key="3">
    <citation type="submission" date="2020-12" db="EMBL/GenBank/DDBJ databases">
        <title>FDA dAtabase for Regulatory Grade micrObial Sequences (FDA-ARGOS): Supporting development and validation of Infectious Disease Dx tests.</title>
        <authorList>
            <person name="Sproer C."/>
            <person name="Gronow S."/>
            <person name="Severitt S."/>
            <person name="Schroder I."/>
            <person name="Tallon L."/>
            <person name="Sadzewicz L."/>
            <person name="Zhao X."/>
            <person name="Boylan J."/>
            <person name="Ott S."/>
            <person name="Bowen H."/>
            <person name="Vavikolanu K."/>
            <person name="Mehta A."/>
            <person name="Aluvathingal J."/>
            <person name="Nadendla S."/>
            <person name="Lowell S."/>
            <person name="Myers T."/>
            <person name="Yan Y."/>
            <person name="Sichtig H."/>
        </authorList>
    </citation>
    <scope>NUCLEOTIDE SEQUENCE [LARGE SCALE GENOMIC DNA]</scope>
    <source>
        <strain evidence="5 9">FDAARGOS_907</strain>
    </source>
</reference>
<evidence type="ECO:0000313" key="6">
    <source>
        <dbReference type="EMBL" id="SQI34887.1"/>
    </source>
</evidence>
<evidence type="ECO:0000313" key="8">
    <source>
        <dbReference type="Proteomes" id="UP000248897"/>
    </source>
</evidence>
<dbReference type="Proteomes" id="UP000248196">
    <property type="component" value="Unassembled WGS sequence"/>
</dbReference>
<dbReference type="RefSeq" id="WP_004942062.1">
    <property type="nucleotide sequence ID" value="NZ_CAMISH010000002.1"/>
</dbReference>
<dbReference type="InterPro" id="IPR010854">
    <property type="entry name" value="YdgH/BhsA/McbA-like_dom"/>
</dbReference>
<accession>A0A2X4U4X0</accession>
<organism evidence="6 8">
    <name type="scientific">Serratia plymuthica</name>
    <dbReference type="NCBI Taxonomy" id="82996"/>
    <lineage>
        <taxon>Bacteria</taxon>
        <taxon>Pseudomonadati</taxon>
        <taxon>Pseudomonadota</taxon>
        <taxon>Gammaproteobacteria</taxon>
        <taxon>Enterobacterales</taxon>
        <taxon>Yersiniaceae</taxon>
        <taxon>Serratia</taxon>
    </lineage>
</organism>
<evidence type="ECO:0000313" key="9">
    <source>
        <dbReference type="Proteomes" id="UP000594967"/>
    </source>
</evidence>
<keyword evidence="1 2" id="KW-0732">Signal</keyword>
<dbReference type="InterPro" id="IPR025543">
    <property type="entry name" value="Dodecin-like"/>
</dbReference>
<dbReference type="Proteomes" id="UP000594967">
    <property type="component" value="Chromosome"/>
</dbReference>
<keyword evidence="9" id="KW-1185">Reference proteome</keyword>
<feature type="domain" description="YdgH/BhsA/McbA-like" evidence="3">
    <location>
        <begin position="34"/>
        <end position="85"/>
    </location>
</feature>
<proteinExistence type="predicted"/>
<dbReference type="OrthoDB" id="6428780at2"/>
<reference evidence="6 8" key="2">
    <citation type="submission" date="2018-06" db="EMBL/GenBank/DDBJ databases">
        <authorList>
            <consortium name="Pathogen Informatics"/>
            <person name="Doyle S."/>
        </authorList>
    </citation>
    <scope>NUCLEOTIDE SEQUENCE [LARGE SCALE GENOMIC DNA]</scope>
    <source>
        <strain evidence="6 8">NCTC12961</strain>
    </source>
</reference>
<evidence type="ECO:0000259" key="3">
    <source>
        <dbReference type="Pfam" id="PF07338"/>
    </source>
</evidence>
<dbReference type="Gene3D" id="3.30.1660.10">
    <property type="entry name" value="Flavin-binding protein dodecin"/>
    <property type="match status" value="1"/>
</dbReference>
<dbReference type="SUPFAM" id="SSF159871">
    <property type="entry name" value="YdgH-like"/>
    <property type="match status" value="1"/>
</dbReference>
<sequence>MKNLKITLAALALASASFGSFAADLVNSQPTDQQKSGVITVSGASDITSLEASLAEKADAAGAKSFRIIGAGGDNQLHGTAVIYQ</sequence>
<dbReference type="AlphaFoldDB" id="A0A2X4U4X0"/>